<name>A0A2T0KJS0_9ACTN</name>
<reference evidence="2 3" key="1">
    <citation type="submission" date="2018-03" db="EMBL/GenBank/DDBJ databases">
        <title>Genomic Encyclopedia of Archaeal and Bacterial Type Strains, Phase II (KMG-II): from individual species to whole genera.</title>
        <authorList>
            <person name="Goeker M."/>
        </authorList>
    </citation>
    <scope>NUCLEOTIDE SEQUENCE [LARGE SCALE GENOMIC DNA]</scope>
    <source>
        <strain evidence="2 3">DSM 43146</strain>
    </source>
</reference>
<accession>A0A2T0KJS0</accession>
<feature type="region of interest" description="Disordered" evidence="1">
    <location>
        <begin position="1"/>
        <end position="107"/>
    </location>
</feature>
<evidence type="ECO:0000313" key="2">
    <source>
        <dbReference type="EMBL" id="PRX23566.1"/>
    </source>
</evidence>
<comment type="caution">
    <text evidence="2">The sequence shown here is derived from an EMBL/GenBank/DDBJ whole genome shotgun (WGS) entry which is preliminary data.</text>
</comment>
<organism evidence="2 3">
    <name type="scientific">Actinoplanes italicus</name>
    <dbReference type="NCBI Taxonomy" id="113567"/>
    <lineage>
        <taxon>Bacteria</taxon>
        <taxon>Bacillati</taxon>
        <taxon>Actinomycetota</taxon>
        <taxon>Actinomycetes</taxon>
        <taxon>Micromonosporales</taxon>
        <taxon>Micromonosporaceae</taxon>
        <taxon>Actinoplanes</taxon>
    </lineage>
</organism>
<gene>
    <name evidence="2" type="ORF">CLV67_103315</name>
</gene>
<keyword evidence="3" id="KW-1185">Reference proteome</keyword>
<evidence type="ECO:0000313" key="3">
    <source>
        <dbReference type="Proteomes" id="UP000239415"/>
    </source>
</evidence>
<feature type="compositionally biased region" description="Basic and acidic residues" evidence="1">
    <location>
        <begin position="254"/>
        <end position="277"/>
    </location>
</feature>
<proteinExistence type="predicted"/>
<dbReference type="EMBL" id="PVMZ01000003">
    <property type="protein sequence ID" value="PRX23566.1"/>
    <property type="molecule type" value="Genomic_DNA"/>
</dbReference>
<dbReference type="Proteomes" id="UP000239415">
    <property type="component" value="Unassembled WGS sequence"/>
</dbReference>
<sequence>MDHHGDNFGGRGAEGGELTSPRSEGTRIPLGRPRVFPASSPIACPGGGSPLRSDISSTGRHRQPGVGQGQQPVDSGINPDRRRRGWGSGGGDLDTQRHEPATGPILADRNRRRHGTIRDLPRPHHLQRCVRQLRQPQLTIPERESTRGEFRRPPRPLPGFEPREPALAFEEFRVGGIQVSQRLLQRHTRHLVQKRVLGRFLPGGQHGRSRTVADFVLPLLPGIAAGLQPQVVHQPHTAKRPCQQLGLGWSRVEAEPEPPLHDRPHPHRIEHPYDRRPGGTSPPTSLRFGGESATSILLRRAFRFLSGRQAGGCTEGFR</sequence>
<protein>
    <submittedName>
        <fullName evidence="2">Uncharacterized protein</fullName>
    </submittedName>
</protein>
<feature type="region of interest" description="Disordered" evidence="1">
    <location>
        <begin position="254"/>
        <end position="289"/>
    </location>
</feature>
<evidence type="ECO:0000256" key="1">
    <source>
        <dbReference type="SAM" id="MobiDB-lite"/>
    </source>
</evidence>
<dbReference type="AlphaFoldDB" id="A0A2T0KJS0"/>